<organism evidence="1">
    <name type="scientific">Arundo donax</name>
    <name type="common">Giant reed</name>
    <name type="synonym">Donax arundinaceus</name>
    <dbReference type="NCBI Taxonomy" id="35708"/>
    <lineage>
        <taxon>Eukaryota</taxon>
        <taxon>Viridiplantae</taxon>
        <taxon>Streptophyta</taxon>
        <taxon>Embryophyta</taxon>
        <taxon>Tracheophyta</taxon>
        <taxon>Spermatophyta</taxon>
        <taxon>Magnoliopsida</taxon>
        <taxon>Liliopsida</taxon>
        <taxon>Poales</taxon>
        <taxon>Poaceae</taxon>
        <taxon>PACMAD clade</taxon>
        <taxon>Arundinoideae</taxon>
        <taxon>Arundineae</taxon>
        <taxon>Arundo</taxon>
    </lineage>
</organism>
<dbReference type="EMBL" id="GBRH01178756">
    <property type="protein sequence ID" value="JAE19140.1"/>
    <property type="molecule type" value="Transcribed_RNA"/>
</dbReference>
<accession>A0A0A9G249</accession>
<name>A0A0A9G249_ARUDO</name>
<reference evidence="1" key="1">
    <citation type="submission" date="2014-09" db="EMBL/GenBank/DDBJ databases">
        <authorList>
            <person name="Magalhaes I.L.F."/>
            <person name="Oliveira U."/>
            <person name="Santos F.R."/>
            <person name="Vidigal T.H.D.A."/>
            <person name="Brescovit A.D."/>
            <person name="Santos A.J."/>
        </authorList>
    </citation>
    <scope>NUCLEOTIDE SEQUENCE</scope>
    <source>
        <tissue evidence="1">Shoot tissue taken approximately 20 cm above the soil surface</tissue>
    </source>
</reference>
<sequence>MLNFLRLQAMWNSENWG</sequence>
<reference evidence="1" key="2">
    <citation type="journal article" date="2015" name="Data Brief">
        <title>Shoot transcriptome of the giant reed, Arundo donax.</title>
        <authorList>
            <person name="Barrero R.A."/>
            <person name="Guerrero F.D."/>
            <person name="Moolhuijzen P."/>
            <person name="Goolsby J.A."/>
            <person name="Tidwell J."/>
            <person name="Bellgard S.E."/>
            <person name="Bellgard M.I."/>
        </authorList>
    </citation>
    <scope>NUCLEOTIDE SEQUENCE</scope>
    <source>
        <tissue evidence="1">Shoot tissue taken approximately 20 cm above the soil surface</tissue>
    </source>
</reference>
<dbReference type="AlphaFoldDB" id="A0A0A9G249"/>
<evidence type="ECO:0000313" key="1">
    <source>
        <dbReference type="EMBL" id="JAE19140.1"/>
    </source>
</evidence>
<proteinExistence type="predicted"/>
<protein>
    <submittedName>
        <fullName evidence="1">Uncharacterized protein</fullName>
    </submittedName>
</protein>